<dbReference type="PIRSF" id="PIRSF004682">
    <property type="entry name" value="GmhB"/>
    <property type="match status" value="1"/>
</dbReference>
<evidence type="ECO:0000256" key="1">
    <source>
        <dbReference type="ARBA" id="ARBA00004496"/>
    </source>
</evidence>
<comment type="similarity">
    <text evidence="7">Belongs to the gmhB family.</text>
</comment>
<keyword evidence="4 7" id="KW-0378">Hydrolase</keyword>
<dbReference type="EC" id="3.1.3.-" evidence="7"/>
<evidence type="ECO:0000313" key="9">
    <source>
        <dbReference type="Proteomes" id="UP000187412"/>
    </source>
</evidence>
<evidence type="ECO:0000256" key="4">
    <source>
        <dbReference type="ARBA" id="ARBA00022801"/>
    </source>
</evidence>
<comment type="subcellular location">
    <subcellularLocation>
        <location evidence="1 7">Cytoplasm</location>
    </subcellularLocation>
</comment>
<dbReference type="InterPro" id="IPR006549">
    <property type="entry name" value="HAD-SF_hydro_IIIA"/>
</dbReference>
<keyword evidence="9" id="KW-1185">Reference proteome</keyword>
<proteinExistence type="inferred from homology"/>
<evidence type="ECO:0000256" key="3">
    <source>
        <dbReference type="ARBA" id="ARBA00022723"/>
    </source>
</evidence>
<evidence type="ECO:0000256" key="5">
    <source>
        <dbReference type="ARBA" id="ARBA00023277"/>
    </source>
</evidence>
<gene>
    <name evidence="8" type="ORF">BSK56_19755</name>
</gene>
<dbReference type="NCBIfam" id="TIGR01549">
    <property type="entry name" value="HAD-SF-IA-v1"/>
    <property type="match status" value="1"/>
</dbReference>
<dbReference type="Pfam" id="PF13242">
    <property type="entry name" value="Hydrolase_like"/>
    <property type="match status" value="1"/>
</dbReference>
<dbReference type="InterPro" id="IPR004446">
    <property type="entry name" value="Heptose_bisP_phosphatase"/>
</dbReference>
<accession>A0ABX3H4R3</accession>
<reference evidence="8 9" key="1">
    <citation type="submission" date="2016-10" db="EMBL/GenBank/DDBJ databases">
        <title>Paenibacillus species isolates.</title>
        <authorList>
            <person name="Beno S.M."/>
        </authorList>
    </citation>
    <scope>NUCLEOTIDE SEQUENCE [LARGE SCALE GENOMIC DNA]</scope>
    <source>
        <strain evidence="8 9">FSL H7-0744</strain>
    </source>
</reference>
<evidence type="ECO:0000313" key="8">
    <source>
        <dbReference type="EMBL" id="OMD45358.1"/>
    </source>
</evidence>
<name>A0ABX3H4R3_PAEBO</name>
<dbReference type="NCBIfam" id="NF005264">
    <property type="entry name" value="PRK06769.1"/>
    <property type="match status" value="1"/>
</dbReference>
<dbReference type="InterPro" id="IPR023214">
    <property type="entry name" value="HAD_sf"/>
</dbReference>
<dbReference type="NCBIfam" id="TIGR01662">
    <property type="entry name" value="HAD-SF-IIIA"/>
    <property type="match status" value="1"/>
</dbReference>
<keyword evidence="2 7" id="KW-0963">Cytoplasm</keyword>
<protein>
    <recommendedName>
        <fullName evidence="6 7">D,D-heptose 1,7-bisphosphate phosphatase</fullName>
        <ecNumber evidence="7">3.1.3.-</ecNumber>
    </recommendedName>
</protein>
<dbReference type="EMBL" id="MPTB01000026">
    <property type="protein sequence ID" value="OMD45358.1"/>
    <property type="molecule type" value="Genomic_DNA"/>
</dbReference>
<dbReference type="Gene3D" id="3.40.50.1000">
    <property type="entry name" value="HAD superfamily/HAD-like"/>
    <property type="match status" value="1"/>
</dbReference>
<dbReference type="InterPro" id="IPR006543">
    <property type="entry name" value="Histidinol-phos"/>
</dbReference>
<dbReference type="InterPro" id="IPR006439">
    <property type="entry name" value="HAD-SF_hydro_IA"/>
</dbReference>
<dbReference type="SUPFAM" id="SSF56784">
    <property type="entry name" value="HAD-like"/>
    <property type="match status" value="1"/>
</dbReference>
<dbReference type="InterPro" id="IPR036412">
    <property type="entry name" value="HAD-like_sf"/>
</dbReference>
<dbReference type="PANTHER" id="PTHR42891">
    <property type="entry name" value="D-GLYCERO-BETA-D-MANNO-HEPTOSE-1,7-BISPHOSPHATE 7-PHOSPHATASE"/>
    <property type="match status" value="1"/>
</dbReference>
<keyword evidence="3" id="KW-0479">Metal-binding</keyword>
<organism evidence="8 9">
    <name type="scientific">Paenibacillus borealis</name>
    <dbReference type="NCBI Taxonomy" id="160799"/>
    <lineage>
        <taxon>Bacteria</taxon>
        <taxon>Bacillati</taxon>
        <taxon>Bacillota</taxon>
        <taxon>Bacilli</taxon>
        <taxon>Bacillales</taxon>
        <taxon>Paenibacillaceae</taxon>
        <taxon>Paenibacillus</taxon>
    </lineage>
</organism>
<evidence type="ECO:0000256" key="2">
    <source>
        <dbReference type="ARBA" id="ARBA00022490"/>
    </source>
</evidence>
<sequence>MREPKLQAVFIDRDGTLGGSDEVQYPGFFELFPFTPGALNTLKFMGLKLYGFTNQPGISRGEATEEAFRIEMLEFGFDGVYICPHQHNEGCHCRKPNPGMLIRAAQENNLDLSKCAVIGDRWTDMVAADRAGCMKVLVMTGAGNAALNEYRNKWLDTVPDYIAGDFADAVTYIEQYVRGVEEPMI</sequence>
<comment type="caution">
    <text evidence="8">The sequence shown here is derived from an EMBL/GenBank/DDBJ whole genome shotgun (WGS) entry which is preliminary data.</text>
</comment>
<dbReference type="PANTHER" id="PTHR42891:SF1">
    <property type="entry name" value="D-GLYCERO-BETA-D-MANNO-HEPTOSE-1,7-BISPHOSPHATE 7-PHOSPHATASE"/>
    <property type="match status" value="1"/>
</dbReference>
<keyword evidence="5 7" id="KW-0119">Carbohydrate metabolism</keyword>
<evidence type="ECO:0000256" key="7">
    <source>
        <dbReference type="PIRNR" id="PIRNR004682"/>
    </source>
</evidence>
<dbReference type="NCBIfam" id="TIGR01656">
    <property type="entry name" value="Histidinol-ppas"/>
    <property type="match status" value="1"/>
</dbReference>
<evidence type="ECO:0000256" key="6">
    <source>
        <dbReference type="ARBA" id="ARBA00031828"/>
    </source>
</evidence>
<dbReference type="Proteomes" id="UP000187412">
    <property type="component" value="Unassembled WGS sequence"/>
</dbReference>
<dbReference type="RefSeq" id="WP_076112423.1">
    <property type="nucleotide sequence ID" value="NZ_MPTB01000026.1"/>
</dbReference>